<dbReference type="EMBL" id="BART01010949">
    <property type="protein sequence ID" value="GAG78911.1"/>
    <property type="molecule type" value="Genomic_DNA"/>
</dbReference>
<comment type="caution">
    <text evidence="1">The sequence shown here is derived from an EMBL/GenBank/DDBJ whole genome shotgun (WGS) entry which is preliminary data.</text>
</comment>
<organism evidence="1">
    <name type="scientific">marine sediment metagenome</name>
    <dbReference type="NCBI Taxonomy" id="412755"/>
    <lineage>
        <taxon>unclassified sequences</taxon>
        <taxon>metagenomes</taxon>
        <taxon>ecological metagenomes</taxon>
    </lineage>
</organism>
<name>X1C3E9_9ZZZZ</name>
<protein>
    <submittedName>
        <fullName evidence="1">Uncharacterized protein</fullName>
    </submittedName>
</protein>
<gene>
    <name evidence="1" type="ORF">S01H4_23566</name>
</gene>
<proteinExistence type="predicted"/>
<accession>X1C3E9</accession>
<evidence type="ECO:0000313" key="1">
    <source>
        <dbReference type="EMBL" id="GAG78911.1"/>
    </source>
</evidence>
<dbReference type="AlphaFoldDB" id="X1C3E9"/>
<sequence>RRPACAFLDKPIDLSQRHSARYWAKDKLAGNKLGYDVSRIEMAMRRMSALGGKADILDTRLAEPQDEKGAPLLFRR</sequence>
<feature type="non-terminal residue" evidence="1">
    <location>
        <position position="1"/>
    </location>
</feature>
<reference evidence="1" key="1">
    <citation type="journal article" date="2014" name="Front. Microbiol.">
        <title>High frequency of phylogenetically diverse reductive dehalogenase-homologous genes in deep subseafloor sedimentary metagenomes.</title>
        <authorList>
            <person name="Kawai M."/>
            <person name="Futagami T."/>
            <person name="Toyoda A."/>
            <person name="Takaki Y."/>
            <person name="Nishi S."/>
            <person name="Hori S."/>
            <person name="Arai W."/>
            <person name="Tsubouchi T."/>
            <person name="Morono Y."/>
            <person name="Uchiyama I."/>
            <person name="Ito T."/>
            <person name="Fujiyama A."/>
            <person name="Inagaki F."/>
            <person name="Takami H."/>
        </authorList>
    </citation>
    <scope>NUCLEOTIDE SEQUENCE</scope>
    <source>
        <strain evidence="1">Expedition CK06-06</strain>
    </source>
</reference>